<keyword evidence="1" id="KW-1133">Transmembrane helix</keyword>
<evidence type="ECO:0000256" key="1">
    <source>
        <dbReference type="SAM" id="Phobius"/>
    </source>
</evidence>
<reference evidence="2 3" key="1">
    <citation type="submission" date="2017-10" db="EMBL/GenBank/DDBJ databases">
        <title>Bacillus sp. nov., a halophilic bacterium isolated from a Yangshapao Lake.</title>
        <authorList>
            <person name="Wang H."/>
        </authorList>
    </citation>
    <scope>NUCLEOTIDE SEQUENCE [LARGE SCALE GENOMIC DNA]</scope>
    <source>
        <strain evidence="2 3">YSP-3</strain>
    </source>
</reference>
<accession>A0A2W0H6H7</accession>
<feature type="transmembrane region" description="Helical" evidence="1">
    <location>
        <begin position="321"/>
        <end position="341"/>
    </location>
</feature>
<dbReference type="RefSeq" id="WP_110516571.1">
    <property type="nucleotide sequence ID" value="NZ_PDOF01000001.1"/>
</dbReference>
<comment type="caution">
    <text evidence="2">The sequence shown here is derived from an EMBL/GenBank/DDBJ whole genome shotgun (WGS) entry which is preliminary data.</text>
</comment>
<name>A0A2W0H6H7_9BACI</name>
<proteinExistence type="predicted"/>
<feature type="transmembrane region" description="Helical" evidence="1">
    <location>
        <begin position="110"/>
        <end position="135"/>
    </location>
</feature>
<dbReference type="Pfam" id="PF11193">
    <property type="entry name" value="DUF2812"/>
    <property type="match status" value="2"/>
</dbReference>
<dbReference type="OrthoDB" id="8230517at2"/>
<feature type="transmembrane region" description="Helical" evidence="1">
    <location>
        <begin position="353"/>
        <end position="375"/>
    </location>
</feature>
<dbReference type="EMBL" id="PDOF01000001">
    <property type="protein sequence ID" value="PYZ97464.1"/>
    <property type="molecule type" value="Genomic_DNA"/>
</dbReference>
<evidence type="ECO:0008006" key="4">
    <source>
        <dbReference type="Google" id="ProtNLM"/>
    </source>
</evidence>
<sequence length="390" mass="45720">MKKFRPYWSYDIQKTESWLGEMAEKGWHFTGLKRKRRVFTFEKGEPAKKTYQIGYEKIRPHRLPKTLAKDGWKIKVSTGRWSVLEHGNAEQTPASSVVRDPIVRRNRIHYYGYLAFLIYIIFSTANFLFLTHIVLDAGGEVTREPSPFWAITYTGWALGAAFIVSSVYAIFKIKKTNALLLNNSGSGAVSLSEQNEKKRIRSGDLKAQFKFGWFYKPDKTEQWLENQEASGWHLYRVNRLGNRFYFSKGKPRQVSFKADYQNLSKETYEDMHNDAGWEKVYASRSAMMKWTIWRKEYGLAEQKPELFSDLTEQAGAVRKMALTYTAMFLPMVLMYFFFGLQNILWIDQAHWTQVFQITTFALAAIVFSGLLITVWRSYYRMRRKVNRANV</sequence>
<keyword evidence="1" id="KW-0812">Transmembrane</keyword>
<dbReference type="AlphaFoldDB" id="A0A2W0H6H7"/>
<protein>
    <recommendedName>
        <fullName evidence="4">DUF2812 domain-containing protein</fullName>
    </recommendedName>
</protein>
<keyword evidence="3" id="KW-1185">Reference proteome</keyword>
<evidence type="ECO:0000313" key="2">
    <source>
        <dbReference type="EMBL" id="PYZ97464.1"/>
    </source>
</evidence>
<gene>
    <name evidence="2" type="ORF">CR205_02380</name>
</gene>
<keyword evidence="1" id="KW-0472">Membrane</keyword>
<dbReference type="Proteomes" id="UP000248066">
    <property type="component" value="Unassembled WGS sequence"/>
</dbReference>
<organism evidence="2 3">
    <name type="scientific">Alteribacter lacisalsi</name>
    <dbReference type="NCBI Taxonomy" id="2045244"/>
    <lineage>
        <taxon>Bacteria</taxon>
        <taxon>Bacillati</taxon>
        <taxon>Bacillota</taxon>
        <taxon>Bacilli</taxon>
        <taxon>Bacillales</taxon>
        <taxon>Bacillaceae</taxon>
        <taxon>Alteribacter</taxon>
    </lineage>
</organism>
<dbReference type="InterPro" id="IPR021359">
    <property type="entry name" value="DUF2812"/>
</dbReference>
<evidence type="ECO:0000313" key="3">
    <source>
        <dbReference type="Proteomes" id="UP000248066"/>
    </source>
</evidence>
<feature type="transmembrane region" description="Helical" evidence="1">
    <location>
        <begin position="147"/>
        <end position="171"/>
    </location>
</feature>